<feature type="transmembrane region" description="Helical" evidence="6">
    <location>
        <begin position="80"/>
        <end position="99"/>
    </location>
</feature>
<feature type="transmembrane region" description="Helical" evidence="6">
    <location>
        <begin position="481"/>
        <end position="501"/>
    </location>
</feature>
<dbReference type="GO" id="GO:0022857">
    <property type="term" value="F:transmembrane transporter activity"/>
    <property type="evidence" value="ECO:0007669"/>
    <property type="project" value="InterPro"/>
</dbReference>
<dbReference type="GO" id="GO:0016020">
    <property type="term" value="C:membrane"/>
    <property type="evidence" value="ECO:0007669"/>
    <property type="project" value="UniProtKB-SubCell"/>
</dbReference>
<feature type="transmembrane region" description="Helical" evidence="6">
    <location>
        <begin position="401"/>
        <end position="426"/>
    </location>
</feature>
<dbReference type="InterPro" id="IPR020846">
    <property type="entry name" value="MFS_dom"/>
</dbReference>
<keyword evidence="3 6" id="KW-1133">Transmembrane helix</keyword>
<dbReference type="PROSITE" id="PS50850">
    <property type="entry name" value="MFS"/>
    <property type="match status" value="1"/>
</dbReference>
<organism evidence="8 9">
    <name type="scientific">Periconia macrospinosa</name>
    <dbReference type="NCBI Taxonomy" id="97972"/>
    <lineage>
        <taxon>Eukaryota</taxon>
        <taxon>Fungi</taxon>
        <taxon>Dikarya</taxon>
        <taxon>Ascomycota</taxon>
        <taxon>Pezizomycotina</taxon>
        <taxon>Dothideomycetes</taxon>
        <taxon>Pleosporomycetidae</taxon>
        <taxon>Pleosporales</taxon>
        <taxon>Massarineae</taxon>
        <taxon>Periconiaceae</taxon>
        <taxon>Periconia</taxon>
    </lineage>
</organism>
<dbReference type="EMBL" id="KZ805381">
    <property type="protein sequence ID" value="PVH99969.1"/>
    <property type="molecule type" value="Genomic_DNA"/>
</dbReference>
<feature type="transmembrane region" description="Helical" evidence="6">
    <location>
        <begin position="204"/>
        <end position="222"/>
    </location>
</feature>
<evidence type="ECO:0000313" key="9">
    <source>
        <dbReference type="Proteomes" id="UP000244855"/>
    </source>
</evidence>
<dbReference type="SUPFAM" id="SSF103473">
    <property type="entry name" value="MFS general substrate transporter"/>
    <property type="match status" value="1"/>
</dbReference>
<protein>
    <submittedName>
        <fullName evidence="8">MFS general substrate transporter</fullName>
    </submittedName>
</protein>
<dbReference type="PANTHER" id="PTHR42718">
    <property type="entry name" value="MAJOR FACILITATOR SUPERFAMILY MULTIDRUG TRANSPORTER MFSC"/>
    <property type="match status" value="1"/>
</dbReference>
<keyword evidence="4 6" id="KW-0472">Membrane</keyword>
<proteinExistence type="predicted"/>
<feature type="transmembrane region" description="Helical" evidence="6">
    <location>
        <begin position="438"/>
        <end position="461"/>
    </location>
</feature>
<feature type="transmembrane region" description="Helical" evidence="6">
    <location>
        <begin position="111"/>
        <end position="136"/>
    </location>
</feature>
<feature type="transmembrane region" description="Helical" evidence="6">
    <location>
        <begin position="242"/>
        <end position="262"/>
    </location>
</feature>
<evidence type="ECO:0000259" key="7">
    <source>
        <dbReference type="PROSITE" id="PS50850"/>
    </source>
</evidence>
<evidence type="ECO:0000256" key="2">
    <source>
        <dbReference type="ARBA" id="ARBA00022692"/>
    </source>
</evidence>
<dbReference type="AlphaFoldDB" id="A0A2V1DRL1"/>
<evidence type="ECO:0000256" key="3">
    <source>
        <dbReference type="ARBA" id="ARBA00022989"/>
    </source>
</evidence>
<feature type="region of interest" description="Disordered" evidence="5">
    <location>
        <begin position="1"/>
        <end position="22"/>
    </location>
</feature>
<dbReference type="Gene3D" id="1.20.1250.20">
    <property type="entry name" value="MFS general substrate transporter like domains"/>
    <property type="match status" value="2"/>
</dbReference>
<reference evidence="8 9" key="1">
    <citation type="journal article" date="2018" name="Sci. Rep.">
        <title>Comparative genomics provides insights into the lifestyle and reveals functional heterogeneity of dark septate endophytic fungi.</title>
        <authorList>
            <person name="Knapp D.G."/>
            <person name="Nemeth J.B."/>
            <person name="Barry K."/>
            <person name="Hainaut M."/>
            <person name="Henrissat B."/>
            <person name="Johnson J."/>
            <person name="Kuo A."/>
            <person name="Lim J.H.P."/>
            <person name="Lipzen A."/>
            <person name="Nolan M."/>
            <person name="Ohm R.A."/>
            <person name="Tamas L."/>
            <person name="Grigoriev I.V."/>
            <person name="Spatafora J.W."/>
            <person name="Nagy L.G."/>
            <person name="Kovacs G.M."/>
        </authorList>
    </citation>
    <scope>NUCLEOTIDE SEQUENCE [LARGE SCALE GENOMIC DNA]</scope>
    <source>
        <strain evidence="8 9">DSE2036</strain>
    </source>
</reference>
<feature type="transmembrane region" description="Helical" evidence="6">
    <location>
        <begin position="345"/>
        <end position="364"/>
    </location>
</feature>
<keyword evidence="9" id="KW-1185">Reference proteome</keyword>
<dbReference type="CDD" id="cd17476">
    <property type="entry name" value="MFS_Amf1_MDR_like"/>
    <property type="match status" value="1"/>
</dbReference>
<feature type="transmembrane region" description="Helical" evidence="6">
    <location>
        <begin position="376"/>
        <end position="395"/>
    </location>
</feature>
<evidence type="ECO:0000256" key="5">
    <source>
        <dbReference type="SAM" id="MobiDB-lite"/>
    </source>
</evidence>
<evidence type="ECO:0000256" key="6">
    <source>
        <dbReference type="SAM" id="Phobius"/>
    </source>
</evidence>
<dbReference type="InterPro" id="IPR011701">
    <property type="entry name" value="MFS"/>
</dbReference>
<feature type="transmembrane region" description="Helical" evidence="6">
    <location>
        <begin position="309"/>
        <end position="333"/>
    </location>
</feature>
<evidence type="ECO:0000313" key="8">
    <source>
        <dbReference type="EMBL" id="PVH99969.1"/>
    </source>
</evidence>
<dbReference type="Proteomes" id="UP000244855">
    <property type="component" value="Unassembled WGS sequence"/>
</dbReference>
<dbReference type="OrthoDB" id="2428527at2759"/>
<feature type="transmembrane region" description="Helical" evidence="6">
    <location>
        <begin position="173"/>
        <end position="198"/>
    </location>
</feature>
<feature type="domain" description="Major facilitator superfamily (MFS) profile" evidence="7">
    <location>
        <begin position="44"/>
        <end position="505"/>
    </location>
</feature>
<keyword evidence="2 6" id="KW-0812">Transmembrane</keyword>
<gene>
    <name evidence="8" type="ORF">DM02DRAFT_614653</name>
</gene>
<evidence type="ECO:0000256" key="4">
    <source>
        <dbReference type="ARBA" id="ARBA00023136"/>
    </source>
</evidence>
<dbReference type="Pfam" id="PF07690">
    <property type="entry name" value="MFS_1"/>
    <property type="match status" value="1"/>
</dbReference>
<feature type="transmembrane region" description="Helical" evidence="6">
    <location>
        <begin position="274"/>
        <end position="297"/>
    </location>
</feature>
<dbReference type="PANTHER" id="PTHR42718:SF1">
    <property type="entry name" value="LOW AFFINITY AMMONIUM TRANSPORTER"/>
    <property type="match status" value="1"/>
</dbReference>
<comment type="subcellular location">
    <subcellularLocation>
        <location evidence="1">Membrane</location>
        <topology evidence="1">Multi-pass membrane protein</topology>
    </subcellularLocation>
</comment>
<evidence type="ECO:0000256" key="1">
    <source>
        <dbReference type="ARBA" id="ARBA00004141"/>
    </source>
</evidence>
<feature type="transmembrane region" description="Helical" evidence="6">
    <location>
        <begin position="42"/>
        <end position="60"/>
    </location>
</feature>
<sequence>MSTDDSKEAMPPVSSFEPSASPASKEDEHIYVAETLSTPRQVLFIATVCMAMFTNQLGLGNTVGIVDVIGESFGLNTAGGQVWLLAGYSLSIGTFILIAGRLGDEFGHKRLFVIGMAWYALWSLIAGLAVFSSYILFIFARVFQGMGPAMTLPSSLAILGSSYPPGSRKKNMAFAWFGGTAPFGAIAGFTFGGLFSLAWWPWTYWSQAIGLAALAAFGAWVIPNQPPAPSVTQQSWRSKMKFMDVPGCVTGVASLVLFNFAWNEAVVVGWEQPYVYVCLILGVLFGAVFFWIEVFWAPNPIIPFAAFNMDIAFVFGCTAAGWATFGIWVFYFAQLVMQIRGISPLLLAAWYASVIPSGIISALAVGKTIGKLPASWIMVIGQVAYVVGSVLAATMPVHSNYWTYFFFSVLIICVGMDSSFPAATVLFSNAVPPKYQGIGASVVMTIVNYSISLGLGFAGTAEREVKKGQEGLAGVLVGIRAALWVSVGLAGLGLMLSLLFVAKEHFVGRASVIKK</sequence>
<name>A0A2V1DRL1_9PLEO</name>
<accession>A0A2V1DRL1</accession>
<dbReference type="InterPro" id="IPR036259">
    <property type="entry name" value="MFS_trans_sf"/>
</dbReference>